<dbReference type="EMBL" id="BNCO01000004">
    <property type="protein sequence ID" value="GIL47319.1"/>
    <property type="molecule type" value="Genomic_DNA"/>
</dbReference>
<evidence type="ECO:0008006" key="4">
    <source>
        <dbReference type="Google" id="ProtNLM"/>
    </source>
</evidence>
<evidence type="ECO:0000313" key="2">
    <source>
        <dbReference type="EMBL" id="GIL47319.1"/>
    </source>
</evidence>
<feature type="region of interest" description="Disordered" evidence="1">
    <location>
        <begin position="103"/>
        <end position="137"/>
    </location>
</feature>
<proteinExistence type="predicted"/>
<sequence length="137" mass="14879">MEHPTGIEPWGNYYMRGAGTNIRDAGLGDLSVLSDALILELFGCGVLRAVDVGRLALASKALYCFANLEEIWKGMVIEELGGNFTWSGTWQRTYLASTGLVHGDASGGEDGGDSRGSWSTGDEQRSDEQEEDQEEEE</sequence>
<dbReference type="AlphaFoldDB" id="A0A8J4AT38"/>
<reference evidence="2" key="1">
    <citation type="journal article" date="2021" name="Proc. Natl. Acad. Sci. U.S.A.">
        <title>Three genomes in the algal genus Volvox reveal the fate of a haploid sex-determining region after a transition to homothallism.</title>
        <authorList>
            <person name="Yamamoto K."/>
            <person name="Hamaji T."/>
            <person name="Kawai-Toyooka H."/>
            <person name="Matsuzaki R."/>
            <person name="Takahashi F."/>
            <person name="Nishimura Y."/>
            <person name="Kawachi M."/>
            <person name="Noguchi H."/>
            <person name="Minakuchi Y."/>
            <person name="Umen J.G."/>
            <person name="Toyoda A."/>
            <person name="Nozaki H."/>
        </authorList>
    </citation>
    <scope>NUCLEOTIDE SEQUENCE</scope>
    <source>
        <strain evidence="2">NIES-3780</strain>
    </source>
</reference>
<comment type="caution">
    <text evidence="2">The sequence shown here is derived from an EMBL/GenBank/DDBJ whole genome shotgun (WGS) entry which is preliminary data.</text>
</comment>
<protein>
    <recommendedName>
        <fullName evidence="4">F-box domain-containing protein</fullName>
    </recommendedName>
</protein>
<feature type="compositionally biased region" description="Acidic residues" evidence="1">
    <location>
        <begin position="128"/>
        <end position="137"/>
    </location>
</feature>
<accession>A0A8J4AT38</accession>
<keyword evidence="3" id="KW-1185">Reference proteome</keyword>
<evidence type="ECO:0000256" key="1">
    <source>
        <dbReference type="SAM" id="MobiDB-lite"/>
    </source>
</evidence>
<dbReference type="Proteomes" id="UP000747399">
    <property type="component" value="Unassembled WGS sequence"/>
</dbReference>
<organism evidence="2 3">
    <name type="scientific">Volvox africanus</name>
    <dbReference type="NCBI Taxonomy" id="51714"/>
    <lineage>
        <taxon>Eukaryota</taxon>
        <taxon>Viridiplantae</taxon>
        <taxon>Chlorophyta</taxon>
        <taxon>core chlorophytes</taxon>
        <taxon>Chlorophyceae</taxon>
        <taxon>CS clade</taxon>
        <taxon>Chlamydomonadales</taxon>
        <taxon>Volvocaceae</taxon>
        <taxon>Volvox</taxon>
    </lineage>
</organism>
<evidence type="ECO:0000313" key="3">
    <source>
        <dbReference type="Proteomes" id="UP000747399"/>
    </source>
</evidence>
<feature type="non-terminal residue" evidence="2">
    <location>
        <position position="137"/>
    </location>
</feature>
<gene>
    <name evidence="2" type="ORF">Vafri_4170</name>
</gene>
<name>A0A8J4AT38_9CHLO</name>